<keyword evidence="4" id="KW-1185">Reference proteome</keyword>
<evidence type="ECO:0000259" key="2">
    <source>
        <dbReference type="Pfam" id="PF03061"/>
    </source>
</evidence>
<feature type="domain" description="Thioesterase" evidence="2">
    <location>
        <begin position="79"/>
        <end position="155"/>
    </location>
</feature>
<dbReference type="PANTHER" id="PTHR43240">
    <property type="entry name" value="1,4-DIHYDROXY-2-NAPHTHOYL-COA THIOESTERASE 1"/>
    <property type="match status" value="1"/>
</dbReference>
<dbReference type="InterPro" id="IPR006683">
    <property type="entry name" value="Thioestr_dom"/>
</dbReference>
<dbReference type="NCBIfam" id="TIGR00369">
    <property type="entry name" value="unchar_dom_1"/>
    <property type="match status" value="1"/>
</dbReference>
<dbReference type="GO" id="GO:0061522">
    <property type="term" value="F:1,4-dihydroxy-2-naphthoyl-CoA thioesterase activity"/>
    <property type="evidence" value="ECO:0007669"/>
    <property type="project" value="TreeGrafter"/>
</dbReference>
<gene>
    <name evidence="3" type="ORF">BJ983_002069</name>
</gene>
<evidence type="ECO:0000313" key="4">
    <source>
        <dbReference type="Proteomes" id="UP000535890"/>
    </source>
</evidence>
<proteinExistence type="predicted"/>
<keyword evidence="1" id="KW-0378">Hydrolase</keyword>
<name>A0A7Y9DUX2_9PSEU</name>
<comment type="caution">
    <text evidence="3">The sequence shown here is derived from an EMBL/GenBank/DDBJ whole genome shotgun (WGS) entry which is preliminary data.</text>
</comment>
<dbReference type="RefSeq" id="WP_179793716.1">
    <property type="nucleotide sequence ID" value="NZ_BAABHP010000007.1"/>
</dbReference>
<dbReference type="Pfam" id="PF03061">
    <property type="entry name" value="4HBT"/>
    <property type="match status" value="1"/>
</dbReference>
<dbReference type="PANTHER" id="PTHR43240:SF1">
    <property type="entry name" value="BLR5584 PROTEIN"/>
    <property type="match status" value="1"/>
</dbReference>
<reference evidence="3 4" key="1">
    <citation type="submission" date="2020-07" db="EMBL/GenBank/DDBJ databases">
        <title>Sequencing the genomes of 1000 actinobacteria strains.</title>
        <authorList>
            <person name="Klenk H.-P."/>
        </authorList>
    </citation>
    <scope>NUCLEOTIDE SEQUENCE [LARGE SCALE GENOMIC DNA]</scope>
    <source>
        <strain evidence="3 4">DSM 45772</strain>
    </source>
</reference>
<dbReference type="GO" id="GO:0005829">
    <property type="term" value="C:cytosol"/>
    <property type="evidence" value="ECO:0007669"/>
    <property type="project" value="TreeGrafter"/>
</dbReference>
<evidence type="ECO:0000313" key="3">
    <source>
        <dbReference type="EMBL" id="NYD35967.1"/>
    </source>
</evidence>
<evidence type="ECO:0000256" key="1">
    <source>
        <dbReference type="ARBA" id="ARBA00022801"/>
    </source>
</evidence>
<dbReference type="InterPro" id="IPR029069">
    <property type="entry name" value="HotDog_dom_sf"/>
</dbReference>
<dbReference type="Proteomes" id="UP000535890">
    <property type="component" value="Unassembled WGS sequence"/>
</dbReference>
<sequence>MSTDTTPVVRERTYSWDDPRALAKQVEGRTGLEFLQALVSGELPPPPIMATIGAGVESVEAGRVVFTLTPAEFHYNPIGSVHGGVYATLLDSACGCAVQSTLPAGVGYTSLDLSVRFLRPMSTGTGPVRCEGVVVSAGRRVALARASITDTTGRLLGEATSSCLILA</sequence>
<dbReference type="EMBL" id="JACCBN010000001">
    <property type="protein sequence ID" value="NYD35967.1"/>
    <property type="molecule type" value="Genomic_DNA"/>
</dbReference>
<organism evidence="3 4">
    <name type="scientific">Actinomycetospora corticicola</name>
    <dbReference type="NCBI Taxonomy" id="663602"/>
    <lineage>
        <taxon>Bacteria</taxon>
        <taxon>Bacillati</taxon>
        <taxon>Actinomycetota</taxon>
        <taxon>Actinomycetes</taxon>
        <taxon>Pseudonocardiales</taxon>
        <taxon>Pseudonocardiaceae</taxon>
        <taxon>Actinomycetospora</taxon>
    </lineage>
</organism>
<dbReference type="SUPFAM" id="SSF54637">
    <property type="entry name" value="Thioesterase/thiol ester dehydrase-isomerase"/>
    <property type="match status" value="1"/>
</dbReference>
<dbReference type="AlphaFoldDB" id="A0A7Y9DUX2"/>
<accession>A0A7Y9DUX2</accession>
<protein>
    <submittedName>
        <fullName evidence="3">Uncharacterized protein (TIGR00369 family)</fullName>
    </submittedName>
</protein>
<dbReference type="Gene3D" id="3.10.129.10">
    <property type="entry name" value="Hotdog Thioesterase"/>
    <property type="match status" value="1"/>
</dbReference>
<dbReference type="InterPro" id="IPR003736">
    <property type="entry name" value="PAAI_dom"/>
</dbReference>
<dbReference type="CDD" id="cd03443">
    <property type="entry name" value="PaaI_thioesterase"/>
    <property type="match status" value="1"/>
</dbReference>